<keyword evidence="2" id="KW-1133">Transmembrane helix</keyword>
<sequence>MKKSQLSDKQLEEILGQMPKIKDHRDSRDIYSNIAHRVEKRKKMPAWVVPGVALAAVLFLAFILSPGLLDVNDASQESMDRNSASEAKSSMEMDTAVRDDSASNSAAEKENTLMADSADGEEKANEFAAMDKGNPYEGLISLYPEEIDTETTELLSYAIPDQQVMTVVPVTVTTPKQEGKSWIDSYTEMMPKLKEEEWGLTDYYPMDASWNYDEGSKTLTMDVKPNHPFQYGSATNIIFVDSMTQNFSRAGIDKMVLTTESKPGIDLGNFGSMEELPINAETKKRRAYLFLTVEGIQNPYLVPTKEQYETVGDAFAQMRKGDEVGYLSPSLPDGFKFAKTELKDKVLEITLTDDTTLDESFLPHLEAILMTVSEFEYTGVRFTNANIDQIGPFNMNEVLSLPLAPNKKNID</sequence>
<accession>A0ABY9VD52</accession>
<reference evidence="3 4" key="1">
    <citation type="submission" date="2023-09" db="EMBL/GenBank/DDBJ databases">
        <title>Microbial mechanism of fulvic acid promoting antimony reduction mineralization in rice fields.</title>
        <authorList>
            <person name="Chen G."/>
            <person name="Lan J."/>
        </authorList>
    </citation>
    <scope>NUCLEOTIDE SEQUENCE [LARGE SCALE GENOMIC DNA]</scope>
    <source>
        <strain evidence="3 4">PS1</strain>
    </source>
</reference>
<evidence type="ECO:0000256" key="1">
    <source>
        <dbReference type="SAM" id="MobiDB-lite"/>
    </source>
</evidence>
<evidence type="ECO:0000256" key="2">
    <source>
        <dbReference type="SAM" id="Phobius"/>
    </source>
</evidence>
<evidence type="ECO:0000313" key="3">
    <source>
        <dbReference type="EMBL" id="WNF21558.1"/>
    </source>
</evidence>
<dbReference type="RefSeq" id="WP_311071422.1">
    <property type="nucleotide sequence ID" value="NZ_CP134494.1"/>
</dbReference>
<organism evidence="3 4">
    <name type="scientific">Mesobacillus jeotgali</name>
    <dbReference type="NCBI Taxonomy" id="129985"/>
    <lineage>
        <taxon>Bacteria</taxon>
        <taxon>Bacillati</taxon>
        <taxon>Bacillota</taxon>
        <taxon>Bacilli</taxon>
        <taxon>Bacillales</taxon>
        <taxon>Bacillaceae</taxon>
        <taxon>Mesobacillus</taxon>
    </lineage>
</organism>
<keyword evidence="4" id="KW-1185">Reference proteome</keyword>
<dbReference type="EMBL" id="CP134494">
    <property type="protein sequence ID" value="WNF21558.1"/>
    <property type="molecule type" value="Genomic_DNA"/>
</dbReference>
<proteinExistence type="predicted"/>
<gene>
    <name evidence="3" type="ORF">RH061_15335</name>
</gene>
<feature type="transmembrane region" description="Helical" evidence="2">
    <location>
        <begin position="46"/>
        <end position="69"/>
    </location>
</feature>
<feature type="compositionally biased region" description="Basic and acidic residues" evidence="1">
    <location>
        <begin position="89"/>
        <end position="111"/>
    </location>
</feature>
<dbReference type="Proteomes" id="UP001303324">
    <property type="component" value="Chromosome"/>
</dbReference>
<feature type="region of interest" description="Disordered" evidence="1">
    <location>
        <begin position="79"/>
        <end position="120"/>
    </location>
</feature>
<name>A0ABY9VD52_9BACI</name>
<keyword evidence="2" id="KW-0472">Membrane</keyword>
<evidence type="ECO:0000313" key="4">
    <source>
        <dbReference type="Proteomes" id="UP001303324"/>
    </source>
</evidence>
<evidence type="ECO:0008006" key="5">
    <source>
        <dbReference type="Google" id="ProtNLM"/>
    </source>
</evidence>
<feature type="compositionally biased region" description="Polar residues" evidence="1">
    <location>
        <begin position="79"/>
        <end position="88"/>
    </location>
</feature>
<protein>
    <recommendedName>
        <fullName evidence="5">Negative regulator of sigma-X activity</fullName>
    </recommendedName>
</protein>
<keyword evidence="2" id="KW-0812">Transmembrane</keyword>